<protein>
    <submittedName>
        <fullName evidence="3">Putative transmembrane transcriptional regulator (Anti-sigma factor)</fullName>
    </submittedName>
</protein>
<dbReference type="AlphaFoldDB" id="Q2IHH9"/>
<keyword evidence="1" id="KW-0472">Membrane</keyword>
<gene>
    <name evidence="3" type="ordered locus">Adeh_4272</name>
</gene>
<dbReference type="Proteomes" id="UP000001935">
    <property type="component" value="Chromosome"/>
</dbReference>
<name>Q2IHH9_ANADE</name>
<dbReference type="InterPro" id="IPR041916">
    <property type="entry name" value="Anti_sigma_zinc_sf"/>
</dbReference>
<organism evidence="3 4">
    <name type="scientific">Anaeromyxobacter dehalogenans (strain 2CP-C)</name>
    <dbReference type="NCBI Taxonomy" id="290397"/>
    <lineage>
        <taxon>Bacteria</taxon>
        <taxon>Pseudomonadati</taxon>
        <taxon>Myxococcota</taxon>
        <taxon>Myxococcia</taxon>
        <taxon>Myxococcales</taxon>
        <taxon>Cystobacterineae</taxon>
        <taxon>Anaeromyxobacteraceae</taxon>
        <taxon>Anaeromyxobacter</taxon>
    </lineage>
</organism>
<evidence type="ECO:0000313" key="3">
    <source>
        <dbReference type="EMBL" id="ABC84036.1"/>
    </source>
</evidence>
<dbReference type="KEGG" id="ade:Adeh_4272"/>
<sequence length="160" mass="16918">MVRAKSDCVRYAPMIGAREGELSTEEARALAAHLEACDACAARALDLAATEGLVSEALLARAAERDFAPFVDEVMARIGDGAPARRGVLSWLRRHWRGTAAALTPAVAAVAVFLYVRWEGSQPGEMALLEFSSEGNVSTVIQTSDGPVVLLDDDDEGSGS</sequence>
<keyword evidence="1 3" id="KW-0812">Transmembrane</keyword>
<dbReference type="InterPro" id="IPR027383">
    <property type="entry name" value="Znf_put"/>
</dbReference>
<dbReference type="OrthoDB" id="5524787at2"/>
<evidence type="ECO:0000259" key="2">
    <source>
        <dbReference type="Pfam" id="PF13490"/>
    </source>
</evidence>
<dbReference type="HOGENOM" id="CLU_1648619_0_0_7"/>
<feature type="domain" description="Putative zinc-finger" evidence="2">
    <location>
        <begin position="19"/>
        <end position="41"/>
    </location>
</feature>
<accession>Q2IHH9</accession>
<dbReference type="STRING" id="290397.Adeh_4272"/>
<dbReference type="Pfam" id="PF13490">
    <property type="entry name" value="zf-HC2"/>
    <property type="match status" value="1"/>
</dbReference>
<feature type="transmembrane region" description="Helical" evidence="1">
    <location>
        <begin position="100"/>
        <end position="118"/>
    </location>
</feature>
<dbReference type="Gene3D" id="1.10.10.1320">
    <property type="entry name" value="Anti-sigma factor, zinc-finger domain"/>
    <property type="match status" value="1"/>
</dbReference>
<evidence type="ECO:0000313" key="4">
    <source>
        <dbReference type="Proteomes" id="UP000001935"/>
    </source>
</evidence>
<evidence type="ECO:0000256" key="1">
    <source>
        <dbReference type="SAM" id="Phobius"/>
    </source>
</evidence>
<reference evidence="3 4" key="1">
    <citation type="submission" date="2006-01" db="EMBL/GenBank/DDBJ databases">
        <title>Complete sequence of Anaeromyxobacter dehalogenans 2CP-C.</title>
        <authorList>
            <consortium name="US DOE Joint Genome Institute"/>
            <person name="Copeland A."/>
            <person name="Lucas S."/>
            <person name="Lapidus A."/>
            <person name="Barry K."/>
            <person name="Detter J.C."/>
            <person name="Glavina T."/>
            <person name="Hammon N."/>
            <person name="Israni S."/>
            <person name="Pitluck S."/>
            <person name="Brettin T."/>
            <person name="Bruce D."/>
            <person name="Han C."/>
            <person name="Tapia R."/>
            <person name="Gilna P."/>
            <person name="Kiss H."/>
            <person name="Schmutz J."/>
            <person name="Larimer F."/>
            <person name="Land M."/>
            <person name="Kyrpides N."/>
            <person name="Anderson I."/>
            <person name="Sanford R.A."/>
            <person name="Ritalahti K.M."/>
            <person name="Thomas H.S."/>
            <person name="Kirby J.R."/>
            <person name="Zhulin I.B."/>
            <person name="Loeffler F.E."/>
            <person name="Richardson P."/>
        </authorList>
    </citation>
    <scope>NUCLEOTIDE SEQUENCE [LARGE SCALE GENOMIC DNA]</scope>
    <source>
        <strain evidence="3 4">2CP-C</strain>
    </source>
</reference>
<keyword evidence="1" id="KW-1133">Transmembrane helix</keyword>
<proteinExistence type="predicted"/>
<dbReference type="EMBL" id="CP000251">
    <property type="protein sequence ID" value="ABC84036.1"/>
    <property type="molecule type" value="Genomic_DNA"/>
</dbReference>